<reference evidence="13" key="1">
    <citation type="submission" date="2016-11" db="UniProtKB">
        <authorList>
            <consortium name="WormBaseParasite"/>
        </authorList>
    </citation>
    <scope>IDENTIFICATION</scope>
</reference>
<evidence type="ECO:0000256" key="8">
    <source>
        <dbReference type="RuleBase" id="RU368100"/>
    </source>
</evidence>
<dbReference type="Gene3D" id="3.30.720.10">
    <property type="entry name" value="Signal recognition particle alu RNA binding heterodimer, srp9/1"/>
    <property type="match status" value="1"/>
</dbReference>
<keyword evidence="12" id="KW-1185">Reference proteome</keyword>
<evidence type="ECO:0000313" key="10">
    <source>
        <dbReference type="EMBL" id="CAD5233119.1"/>
    </source>
</evidence>
<feature type="region of interest" description="Disordered" evidence="9">
    <location>
        <begin position="28"/>
        <end position="70"/>
    </location>
</feature>
<accession>A0A1I7RXQ5</accession>
<keyword evidence="7 8" id="KW-0687">Ribonucleoprotein</keyword>
<evidence type="ECO:0000256" key="9">
    <source>
        <dbReference type="SAM" id="MobiDB-lite"/>
    </source>
</evidence>
<evidence type="ECO:0000256" key="6">
    <source>
        <dbReference type="ARBA" id="ARBA00023135"/>
    </source>
</evidence>
<dbReference type="Proteomes" id="UP000582659">
    <property type="component" value="Unassembled WGS sequence"/>
</dbReference>
<evidence type="ECO:0000256" key="2">
    <source>
        <dbReference type="ARBA" id="ARBA00010349"/>
    </source>
</evidence>
<evidence type="ECO:0000256" key="1">
    <source>
        <dbReference type="ARBA" id="ARBA00004496"/>
    </source>
</evidence>
<feature type="compositionally biased region" description="Basic and acidic residues" evidence="9">
    <location>
        <begin position="35"/>
        <end position="50"/>
    </location>
</feature>
<dbReference type="Proteomes" id="UP000659654">
    <property type="component" value="Unassembled WGS sequence"/>
</dbReference>
<keyword evidence="5 8" id="KW-0694">RNA-binding</keyword>
<comment type="subunit">
    <text evidence="8">Heterodimer with SRP9; binds RNA as heterodimer. Component of a signal recognition particle (SRP) complex that consists of a 7SL RNA molecule of 300 nucleotides and six protein subunits: SRP72, SRP68, SRP54, SRP19, SRP14 and SRP9.</text>
</comment>
<name>A0A1I7RXQ5_BURXY</name>
<evidence type="ECO:0000256" key="3">
    <source>
        <dbReference type="ARBA" id="ARBA00017926"/>
    </source>
</evidence>
<dbReference type="InterPro" id="IPR003210">
    <property type="entry name" value="Signal_recog_particle_SRP14"/>
</dbReference>
<feature type="compositionally biased region" description="Basic residues" evidence="9">
    <location>
        <begin position="51"/>
        <end position="63"/>
    </location>
</feature>
<evidence type="ECO:0000256" key="4">
    <source>
        <dbReference type="ARBA" id="ARBA00022490"/>
    </source>
</evidence>
<dbReference type="OrthoDB" id="19209at2759"/>
<dbReference type="SUPFAM" id="SSF54762">
    <property type="entry name" value="Signal recognition particle alu RNA binding heterodimer, SRP9/14"/>
    <property type="match status" value="1"/>
</dbReference>
<dbReference type="eggNOG" id="KOG1761">
    <property type="taxonomic scope" value="Eukaryota"/>
</dbReference>
<evidence type="ECO:0000313" key="11">
    <source>
        <dbReference type="Proteomes" id="UP000095284"/>
    </source>
</evidence>
<gene>
    <name evidence="10" type="ORF">BXYJ_LOCUS13210</name>
</gene>
<evidence type="ECO:0000313" key="12">
    <source>
        <dbReference type="Proteomes" id="UP000659654"/>
    </source>
</evidence>
<dbReference type="GO" id="GO:0005786">
    <property type="term" value="C:signal recognition particle, endoplasmic reticulum targeting"/>
    <property type="evidence" value="ECO:0007669"/>
    <property type="project" value="UniProtKB-UniRule"/>
</dbReference>
<dbReference type="EMBL" id="CAJFCV020000005">
    <property type="protein sequence ID" value="CAG9126655.1"/>
    <property type="molecule type" value="Genomic_DNA"/>
</dbReference>
<comment type="similarity">
    <text evidence="2 8">Belongs to the SRP14 family.</text>
</comment>
<comment type="subcellular location">
    <subcellularLocation>
        <location evidence="1 8">Cytoplasm</location>
    </subcellularLocation>
</comment>
<dbReference type="WBParaSite" id="BXY_0552200.1">
    <property type="protein sequence ID" value="BXY_0552200.1"/>
    <property type="gene ID" value="BXY_0552200"/>
</dbReference>
<comment type="function">
    <text evidence="8">Component of the signal recognition particle (SRP) complex, a ribonucleoprotein complex that mediates the cotranslational targeting of secretory and membrane proteins to the endoplasmic reticulum (ER). SRP9 together with SRP14 and the Alu portion of the SRP RNA, constitutes the elongation arrest domain of SRP. The complex of SRP9 and SRP14 is required for SRP RNA binding.</text>
</comment>
<protein>
    <recommendedName>
        <fullName evidence="3 8">Signal recognition particle 14 kDa protein</fullName>
        <shortName evidence="8">SRP14</shortName>
    </recommendedName>
</protein>
<proteinExistence type="inferred from homology"/>
<dbReference type="GO" id="GO:0008312">
    <property type="term" value="F:7S RNA binding"/>
    <property type="evidence" value="ECO:0007669"/>
    <property type="project" value="UniProtKB-UniRule"/>
</dbReference>
<keyword evidence="4 8" id="KW-0963">Cytoplasm</keyword>
<evidence type="ECO:0000256" key="7">
    <source>
        <dbReference type="ARBA" id="ARBA00023274"/>
    </source>
</evidence>
<evidence type="ECO:0000313" key="13">
    <source>
        <dbReference type="WBParaSite" id="BXY_0552200.1"/>
    </source>
</evidence>
<dbReference type="Proteomes" id="UP000095284">
    <property type="component" value="Unplaced"/>
</dbReference>
<dbReference type="GO" id="GO:0006614">
    <property type="term" value="P:SRP-dependent cotranslational protein targeting to membrane"/>
    <property type="evidence" value="ECO:0007669"/>
    <property type="project" value="UniProtKB-UniRule"/>
</dbReference>
<dbReference type="InterPro" id="IPR009018">
    <property type="entry name" value="Signal_recog_particle_SRP9/14"/>
</dbReference>
<dbReference type="GO" id="GO:0030942">
    <property type="term" value="F:endoplasmic reticulum signal peptide binding"/>
    <property type="evidence" value="ECO:0007669"/>
    <property type="project" value="UniProtKB-UniRule"/>
</dbReference>
<keyword evidence="6 8" id="KW-0733">Signal recognition particle</keyword>
<dbReference type="AlphaFoldDB" id="A0A1I7RXQ5"/>
<sequence length="130" mass="15158">MTLLEQHIFLNNLEKYFLKSRQGGPSAVRLTIKPYDGRTRPEPRSEEKKQKLGKKARKTQKRKRAEEPPKEDLCLVRAKVGSEHISTVLRAKEVNRFHIQYMGLLREHMNTLQKPAKEKKTARRVVAKAN</sequence>
<dbReference type="PANTHER" id="PTHR12013">
    <property type="entry name" value="SIGNAL RECOGNITION PARTICLE 14 KD PROTEIN"/>
    <property type="match status" value="1"/>
</dbReference>
<dbReference type="EMBL" id="CAJFDI010000005">
    <property type="protein sequence ID" value="CAD5233119.1"/>
    <property type="molecule type" value="Genomic_DNA"/>
</dbReference>
<evidence type="ECO:0000256" key="5">
    <source>
        <dbReference type="ARBA" id="ARBA00022884"/>
    </source>
</evidence>
<reference evidence="10" key="2">
    <citation type="submission" date="2020-09" db="EMBL/GenBank/DDBJ databases">
        <authorList>
            <person name="Kikuchi T."/>
        </authorList>
    </citation>
    <scope>NUCLEOTIDE SEQUENCE</scope>
    <source>
        <strain evidence="10">Ka4C1</strain>
    </source>
</reference>
<organism evidence="11 13">
    <name type="scientific">Bursaphelenchus xylophilus</name>
    <name type="common">Pinewood nematode worm</name>
    <name type="synonym">Aphelenchoides xylophilus</name>
    <dbReference type="NCBI Taxonomy" id="6326"/>
    <lineage>
        <taxon>Eukaryota</taxon>
        <taxon>Metazoa</taxon>
        <taxon>Ecdysozoa</taxon>
        <taxon>Nematoda</taxon>
        <taxon>Chromadorea</taxon>
        <taxon>Rhabditida</taxon>
        <taxon>Tylenchina</taxon>
        <taxon>Tylenchomorpha</taxon>
        <taxon>Aphelenchoidea</taxon>
        <taxon>Aphelenchoididae</taxon>
        <taxon>Bursaphelenchus</taxon>
    </lineage>
</organism>
<dbReference type="Pfam" id="PF02290">
    <property type="entry name" value="SRP14"/>
    <property type="match status" value="1"/>
</dbReference>
<dbReference type="SMR" id="A0A1I7RXQ5"/>